<dbReference type="EMBL" id="CM044703">
    <property type="protein sequence ID" value="KAI5671420.1"/>
    <property type="molecule type" value="Genomic_DNA"/>
</dbReference>
<evidence type="ECO:0000313" key="2">
    <source>
        <dbReference type="Proteomes" id="UP001060085"/>
    </source>
</evidence>
<accession>A0ACC0BFH5</accession>
<dbReference type="Proteomes" id="UP001060085">
    <property type="component" value="Linkage Group LG03"/>
</dbReference>
<protein>
    <submittedName>
        <fullName evidence="1">Uncharacterized protein</fullName>
    </submittedName>
</protein>
<evidence type="ECO:0000313" key="1">
    <source>
        <dbReference type="EMBL" id="KAI5671420.1"/>
    </source>
</evidence>
<keyword evidence="2" id="KW-1185">Reference proteome</keyword>
<gene>
    <name evidence="1" type="ORF">M9H77_11784</name>
</gene>
<proteinExistence type="predicted"/>
<name>A0ACC0BFH5_CATRO</name>
<sequence>MKKNWQKNEKKNEVPSGSRNDEKEAKTNEHRAKTMITESVGKKVAPTAHGKVAYHHLCTWQRKKAKGVTIADKIVASIANEEKQTYVVHKEQQQPMLHQEAQVVHEEQQQPILLHRRPPTRNHPSTGTERTTPTREVQKLEQRGRGPSKDITLKEGEVIQVEFNDQMKPIGKSRSTFMTYFGHIARNGVKLPLNYPSWSDIPADTIDGIWEDIKVAAEINKRNRSMHGPPHRYGRTAFPIIREELFTLNLAKERLKEFPPEEQMVGLRNHIFKEFMGPEVHGYVRTMGLGPTPSQVFGKASTSQTSIDESIISSKLESLVKEKMESMVSIMQSQIDKLKKIVWRRWLV</sequence>
<organism evidence="1 2">
    <name type="scientific">Catharanthus roseus</name>
    <name type="common">Madagascar periwinkle</name>
    <name type="synonym">Vinca rosea</name>
    <dbReference type="NCBI Taxonomy" id="4058"/>
    <lineage>
        <taxon>Eukaryota</taxon>
        <taxon>Viridiplantae</taxon>
        <taxon>Streptophyta</taxon>
        <taxon>Embryophyta</taxon>
        <taxon>Tracheophyta</taxon>
        <taxon>Spermatophyta</taxon>
        <taxon>Magnoliopsida</taxon>
        <taxon>eudicotyledons</taxon>
        <taxon>Gunneridae</taxon>
        <taxon>Pentapetalae</taxon>
        <taxon>asterids</taxon>
        <taxon>lamiids</taxon>
        <taxon>Gentianales</taxon>
        <taxon>Apocynaceae</taxon>
        <taxon>Rauvolfioideae</taxon>
        <taxon>Vinceae</taxon>
        <taxon>Catharanthinae</taxon>
        <taxon>Catharanthus</taxon>
    </lineage>
</organism>
<reference evidence="2" key="1">
    <citation type="journal article" date="2023" name="Nat. Plants">
        <title>Single-cell RNA sequencing provides a high-resolution roadmap for understanding the multicellular compartmentation of specialized metabolism.</title>
        <authorList>
            <person name="Sun S."/>
            <person name="Shen X."/>
            <person name="Li Y."/>
            <person name="Li Y."/>
            <person name="Wang S."/>
            <person name="Li R."/>
            <person name="Zhang H."/>
            <person name="Shen G."/>
            <person name="Guo B."/>
            <person name="Wei J."/>
            <person name="Xu J."/>
            <person name="St-Pierre B."/>
            <person name="Chen S."/>
            <person name="Sun C."/>
        </authorList>
    </citation>
    <scope>NUCLEOTIDE SEQUENCE [LARGE SCALE GENOMIC DNA]</scope>
</reference>
<comment type="caution">
    <text evidence="1">The sequence shown here is derived from an EMBL/GenBank/DDBJ whole genome shotgun (WGS) entry which is preliminary data.</text>
</comment>